<dbReference type="Proteomes" id="UP000622580">
    <property type="component" value="Unassembled WGS sequence"/>
</dbReference>
<keyword evidence="6" id="KW-1185">Reference proteome</keyword>
<dbReference type="EMBL" id="JAGSGD010000001">
    <property type="protein sequence ID" value="MBR7620825.1"/>
    <property type="molecule type" value="Genomic_DNA"/>
</dbReference>
<dbReference type="CDD" id="cd04683">
    <property type="entry name" value="NUDIX_Hydrolase"/>
    <property type="match status" value="1"/>
</dbReference>
<evidence type="ECO:0000259" key="3">
    <source>
        <dbReference type="PROSITE" id="PS51462"/>
    </source>
</evidence>
<sequence>MARFKIIPEVHLVLLREGEVLMLRRCNTGYADGQYSLVAGHVDGGETFAAAMAREAFEEAGLRLAPCDLALVHTMHRKSDSERLSLFFRAETWPGEPVNMEPDKCDDLRWFPVDQLPDNTIPYIRAALGHVLAGEIYSEFGWDEP</sequence>
<dbReference type="PANTHER" id="PTHR43046:SF16">
    <property type="entry name" value="ADP-RIBOSE PYROPHOSPHATASE YJHB-RELATED"/>
    <property type="match status" value="1"/>
</dbReference>
<evidence type="ECO:0000313" key="5">
    <source>
        <dbReference type="EMBL" id="QQZ49593.1"/>
    </source>
</evidence>
<evidence type="ECO:0000256" key="1">
    <source>
        <dbReference type="ARBA" id="ARBA00001946"/>
    </source>
</evidence>
<evidence type="ECO:0000313" key="4">
    <source>
        <dbReference type="EMBL" id="MBR7620825.1"/>
    </source>
</evidence>
<reference evidence="5" key="1">
    <citation type="submission" date="2021-01" db="EMBL/GenBank/DDBJ databases">
        <title>Genome sequence of Phenylobacterium sp. 20VBR1 isolated from a valley glaceir, Ny-Alesund, Svalbard.</title>
        <authorList>
            <person name="Thomas F.A."/>
            <person name="Krishnan K.P."/>
            <person name="Sinha R.K."/>
        </authorList>
    </citation>
    <scope>NUCLEOTIDE SEQUENCE</scope>
    <source>
        <strain evidence="5">20VBR1</strain>
    </source>
</reference>
<name>A0A941D212_9CAUL</name>
<dbReference type="EMBL" id="CP068570">
    <property type="protein sequence ID" value="QQZ49593.1"/>
    <property type="molecule type" value="Genomic_DNA"/>
</dbReference>
<accession>A0A941D212</accession>
<dbReference type="GO" id="GO:0016787">
    <property type="term" value="F:hydrolase activity"/>
    <property type="evidence" value="ECO:0007669"/>
    <property type="project" value="UniProtKB-KW"/>
</dbReference>
<evidence type="ECO:0000313" key="6">
    <source>
        <dbReference type="Proteomes" id="UP000622580"/>
    </source>
</evidence>
<keyword evidence="2" id="KW-0378">Hydrolase</keyword>
<comment type="cofactor">
    <cofactor evidence="1">
        <name>Mg(2+)</name>
        <dbReference type="ChEBI" id="CHEBI:18420"/>
    </cofactor>
</comment>
<dbReference type="PROSITE" id="PS51462">
    <property type="entry name" value="NUDIX"/>
    <property type="match status" value="1"/>
</dbReference>
<dbReference type="PANTHER" id="PTHR43046">
    <property type="entry name" value="GDP-MANNOSE MANNOSYL HYDROLASE"/>
    <property type="match status" value="1"/>
</dbReference>
<dbReference type="InterPro" id="IPR000086">
    <property type="entry name" value="NUDIX_hydrolase_dom"/>
</dbReference>
<dbReference type="PROSITE" id="PS00893">
    <property type="entry name" value="NUDIX_BOX"/>
    <property type="match status" value="1"/>
</dbReference>
<dbReference type="InterPro" id="IPR015797">
    <property type="entry name" value="NUDIX_hydrolase-like_dom_sf"/>
</dbReference>
<dbReference type="Pfam" id="PF00293">
    <property type="entry name" value="NUDIX"/>
    <property type="match status" value="1"/>
</dbReference>
<dbReference type="SUPFAM" id="SSF55811">
    <property type="entry name" value="Nudix"/>
    <property type="match status" value="1"/>
</dbReference>
<organism evidence="4 6">
    <name type="scientific">Phenylobacterium glaciei</name>
    <dbReference type="NCBI Taxonomy" id="2803784"/>
    <lineage>
        <taxon>Bacteria</taxon>
        <taxon>Pseudomonadati</taxon>
        <taxon>Pseudomonadota</taxon>
        <taxon>Alphaproteobacteria</taxon>
        <taxon>Caulobacterales</taxon>
        <taxon>Caulobacteraceae</taxon>
        <taxon>Phenylobacterium</taxon>
    </lineage>
</organism>
<dbReference type="AlphaFoldDB" id="A0A941D212"/>
<dbReference type="Gene3D" id="3.90.79.10">
    <property type="entry name" value="Nucleoside Triphosphate Pyrophosphohydrolase"/>
    <property type="match status" value="1"/>
</dbReference>
<evidence type="ECO:0000256" key="2">
    <source>
        <dbReference type="ARBA" id="ARBA00022801"/>
    </source>
</evidence>
<reference evidence="4" key="2">
    <citation type="submission" date="2021-04" db="EMBL/GenBank/DDBJ databases">
        <title>Draft genome assembly of strain Phenylobacterium sp. 20VBR1 using MiniION and Illumina platforms.</title>
        <authorList>
            <person name="Thomas F.A."/>
            <person name="Krishnan K.P."/>
            <person name="Sinha R.K."/>
        </authorList>
    </citation>
    <scope>NUCLEOTIDE SEQUENCE</scope>
    <source>
        <strain evidence="4">20VBR1</strain>
    </source>
</reference>
<feature type="domain" description="Nudix hydrolase" evidence="3">
    <location>
        <begin position="5"/>
        <end position="133"/>
    </location>
</feature>
<proteinExistence type="predicted"/>
<protein>
    <submittedName>
        <fullName evidence="4">NUDIX domain-containing protein</fullName>
    </submittedName>
</protein>
<dbReference type="RefSeq" id="WP_215341548.1">
    <property type="nucleotide sequence ID" value="NZ_JAGSGD010000001.1"/>
</dbReference>
<dbReference type="InterPro" id="IPR020084">
    <property type="entry name" value="NUDIX_hydrolase_CS"/>
</dbReference>
<gene>
    <name evidence="4" type="ORF">JKL49_15630</name>
    <name evidence="5" type="ORF">JKL49_22115</name>
</gene>